<accession>A0A1D1VEK4</accession>
<organism evidence="2 3">
    <name type="scientific">Ramazzottius varieornatus</name>
    <name type="common">Water bear</name>
    <name type="synonym">Tardigrade</name>
    <dbReference type="NCBI Taxonomy" id="947166"/>
    <lineage>
        <taxon>Eukaryota</taxon>
        <taxon>Metazoa</taxon>
        <taxon>Ecdysozoa</taxon>
        <taxon>Tardigrada</taxon>
        <taxon>Eutardigrada</taxon>
        <taxon>Parachela</taxon>
        <taxon>Hypsibioidea</taxon>
        <taxon>Ramazzottiidae</taxon>
        <taxon>Ramazzottius</taxon>
    </lineage>
</organism>
<dbReference type="Proteomes" id="UP000186922">
    <property type="component" value="Unassembled WGS sequence"/>
</dbReference>
<keyword evidence="3" id="KW-1185">Reference proteome</keyword>
<gene>
    <name evidence="2" type="primary">RvY_09357-1</name>
    <name evidence="2" type="synonym">RvY_09357.1</name>
    <name evidence="2" type="ORF">RvY_09357</name>
</gene>
<dbReference type="AlphaFoldDB" id="A0A1D1VEK4"/>
<evidence type="ECO:0000313" key="2">
    <source>
        <dbReference type="EMBL" id="GAU98177.1"/>
    </source>
</evidence>
<dbReference type="EMBL" id="BDGG01000004">
    <property type="protein sequence ID" value="GAU98177.1"/>
    <property type="molecule type" value="Genomic_DNA"/>
</dbReference>
<feature type="region of interest" description="Disordered" evidence="1">
    <location>
        <begin position="69"/>
        <end position="91"/>
    </location>
</feature>
<comment type="caution">
    <text evidence="2">The sequence shown here is derived from an EMBL/GenBank/DDBJ whole genome shotgun (WGS) entry which is preliminary data.</text>
</comment>
<protein>
    <submittedName>
        <fullName evidence="2">Uncharacterized protein</fullName>
    </submittedName>
</protein>
<feature type="region of interest" description="Disordered" evidence="1">
    <location>
        <begin position="1"/>
        <end position="31"/>
    </location>
</feature>
<feature type="compositionally biased region" description="Basic and acidic residues" evidence="1">
    <location>
        <begin position="1"/>
        <end position="13"/>
    </location>
</feature>
<name>A0A1D1VEK4_RAMVA</name>
<evidence type="ECO:0000313" key="3">
    <source>
        <dbReference type="Proteomes" id="UP000186922"/>
    </source>
</evidence>
<sequence length="91" mass="10355">MLNQLKDRKESGKPKTAFKAQNSPRHVLSRRHFRDEPARDQILKLFPLTKCRISRSLRKSREVELLPMVAPAENGHPSPPEKTNLASMAGL</sequence>
<proteinExistence type="predicted"/>
<reference evidence="2 3" key="1">
    <citation type="journal article" date="2016" name="Nat. Commun.">
        <title>Extremotolerant tardigrade genome and improved radiotolerance of human cultured cells by tardigrade-unique protein.</title>
        <authorList>
            <person name="Hashimoto T."/>
            <person name="Horikawa D.D."/>
            <person name="Saito Y."/>
            <person name="Kuwahara H."/>
            <person name="Kozuka-Hata H."/>
            <person name="Shin-I T."/>
            <person name="Minakuchi Y."/>
            <person name="Ohishi K."/>
            <person name="Motoyama A."/>
            <person name="Aizu T."/>
            <person name="Enomoto A."/>
            <person name="Kondo K."/>
            <person name="Tanaka S."/>
            <person name="Hara Y."/>
            <person name="Koshikawa S."/>
            <person name="Sagara H."/>
            <person name="Miura T."/>
            <person name="Yokobori S."/>
            <person name="Miyagawa K."/>
            <person name="Suzuki Y."/>
            <person name="Kubo T."/>
            <person name="Oyama M."/>
            <person name="Kohara Y."/>
            <person name="Fujiyama A."/>
            <person name="Arakawa K."/>
            <person name="Katayama T."/>
            <person name="Toyoda A."/>
            <person name="Kunieda T."/>
        </authorList>
    </citation>
    <scope>NUCLEOTIDE SEQUENCE [LARGE SCALE GENOMIC DNA]</scope>
    <source>
        <strain evidence="2 3">YOKOZUNA-1</strain>
    </source>
</reference>
<evidence type="ECO:0000256" key="1">
    <source>
        <dbReference type="SAM" id="MobiDB-lite"/>
    </source>
</evidence>